<dbReference type="OrthoDB" id="1650177at2"/>
<proteinExistence type="predicted"/>
<evidence type="ECO:0000313" key="1">
    <source>
        <dbReference type="EMBL" id="KTF04228.1"/>
    </source>
</evidence>
<dbReference type="RefSeq" id="WP_062613265.1">
    <property type="nucleotide sequence ID" value="NZ_CAUPHE010000037.1"/>
</dbReference>
<dbReference type="AlphaFoldDB" id="A0A0W1KJP9"/>
<dbReference type="Proteomes" id="UP000054404">
    <property type="component" value="Unassembled WGS sequence"/>
</dbReference>
<reference evidence="1 2" key="1">
    <citation type="submission" date="2015-11" db="EMBL/GenBank/DDBJ databases">
        <title>Draft Genome Sequence of the Type Strain Trueperella bernardiae LCDC 89-0504T, Isolated from Blood Culture.</title>
        <authorList>
            <person name="Bernier A.-M."/>
            <person name="Bernard K."/>
        </authorList>
    </citation>
    <scope>NUCLEOTIDE SEQUENCE [LARGE SCALE GENOMIC DNA]</scope>
    <source>
        <strain evidence="1 2">LCDC 89-0504</strain>
    </source>
</reference>
<accession>A0A0W1KJP9</accession>
<gene>
    <name evidence="1" type="ORF">AQZ59_00749</name>
</gene>
<sequence length="101" mass="11152">MAGYPAEDLCSLEWDPTDGSSFEKLLAQLTVGANGVQGDEEGFDKNHVKVHGMGYNEAGSGYGQVQWAPFALSNGHWAWTDENPWGQHFNYDAPEPHENIQ</sequence>
<dbReference type="PATRIC" id="fig|59561.3.peg.741"/>
<dbReference type="EMBL" id="LNIZ01000003">
    <property type="protein sequence ID" value="KTF04228.1"/>
    <property type="molecule type" value="Genomic_DNA"/>
</dbReference>
<dbReference type="STRING" id="59561.AQZ59_00749"/>
<name>A0A0W1KJP9_9ACTO</name>
<protein>
    <submittedName>
        <fullName evidence="1">Uncharacterized protein</fullName>
    </submittedName>
</protein>
<keyword evidence="2" id="KW-1185">Reference proteome</keyword>
<comment type="caution">
    <text evidence="1">The sequence shown here is derived from an EMBL/GenBank/DDBJ whole genome shotgun (WGS) entry which is preliminary data.</text>
</comment>
<evidence type="ECO:0000313" key="2">
    <source>
        <dbReference type="Proteomes" id="UP000054404"/>
    </source>
</evidence>
<organism evidence="1 2">
    <name type="scientific">Trueperella bernardiae</name>
    <dbReference type="NCBI Taxonomy" id="59561"/>
    <lineage>
        <taxon>Bacteria</taxon>
        <taxon>Bacillati</taxon>
        <taxon>Actinomycetota</taxon>
        <taxon>Actinomycetes</taxon>
        <taxon>Actinomycetales</taxon>
        <taxon>Actinomycetaceae</taxon>
        <taxon>Trueperella</taxon>
    </lineage>
</organism>